<evidence type="ECO:0000313" key="1">
    <source>
        <dbReference type="EMBL" id="BDI28749.1"/>
    </source>
</evidence>
<dbReference type="EMBL" id="AP025739">
    <property type="protein sequence ID" value="BDI28749.1"/>
    <property type="molecule type" value="Genomic_DNA"/>
</dbReference>
<evidence type="ECO:0000313" key="2">
    <source>
        <dbReference type="Proteomes" id="UP000287394"/>
    </source>
</evidence>
<accession>A0A402CTU4</accession>
<gene>
    <name evidence="1" type="ORF">CCAX7_008000</name>
</gene>
<dbReference type="AlphaFoldDB" id="A0A402CTU4"/>
<name>A0A402CTU4_9BACT</name>
<dbReference type="Proteomes" id="UP000287394">
    <property type="component" value="Chromosome"/>
</dbReference>
<organism evidence="1 2">
    <name type="scientific">Capsulimonas corticalis</name>
    <dbReference type="NCBI Taxonomy" id="2219043"/>
    <lineage>
        <taxon>Bacteria</taxon>
        <taxon>Bacillati</taxon>
        <taxon>Armatimonadota</taxon>
        <taxon>Armatimonadia</taxon>
        <taxon>Capsulimonadales</taxon>
        <taxon>Capsulimonadaceae</taxon>
        <taxon>Capsulimonas</taxon>
    </lineage>
</organism>
<sequence>MQFRNLPCLTVLACLLVGAEAHGDAAPDKALTQTIDGVTVAIDHVDWGGSPGEDGRCVRNLGIGYSITTDPAATFPQGGGPTDYLHTVNACDPDGARFYSSDGNSRYSATTGSVYFADVNAAWPYITVNLDYTDPGSPATALGKSQGLIEIGSIPLPTQPADSIDTNAEGKSPLGTTVRVTHVQYSRAPNPPAMILTVKVIPDPTAPDLRFVCWEQIKAVADTGAALDAATAQVQPPATSARDFTVTIPALPPAEAKSLSVTLNATESSNMVVPEKSLRHFHFQIPVSSMPPARRWDRSPLQTASGKNVEVTWEYTDAGGKSSPYATAHFRLRDRSDPSTQWTITSVTGTNDQRAPVNGVATGVSTYPPNAFQQDKLWLVDGAPISDGDITRFVLLGGETDKTKDPAIAEFPPSKTVTLTVTAHAIKQILHRMDFPDLPIPKDGQSVTVNKMVIDKTGDWLEVCKIVAFDQDHPLPDIVGRPANLEKPLCGVALMCAEPFDPKRPGRRFDYWPYSCVDSLGRHMDNDLGLPFVQADPMHLMDPKLNRTRPRKRTFLIPLKDIASDTFDLRMERFETIDLPGQEDVTFTNVPVPGGSTP</sequence>
<reference evidence="1 2" key="1">
    <citation type="journal article" date="2019" name="Int. J. Syst. Evol. Microbiol.">
        <title>Capsulimonas corticalis gen. nov., sp. nov., an aerobic capsulated bacterium, of a novel bacterial order, Capsulimonadales ord. nov., of the class Armatimonadia of the phylum Armatimonadetes.</title>
        <authorList>
            <person name="Li J."/>
            <person name="Kudo C."/>
            <person name="Tonouchi A."/>
        </authorList>
    </citation>
    <scope>NUCLEOTIDE SEQUENCE [LARGE SCALE GENOMIC DNA]</scope>
    <source>
        <strain evidence="1 2">AX-7</strain>
    </source>
</reference>
<dbReference type="KEGG" id="ccot:CCAX7_008000"/>
<proteinExistence type="predicted"/>
<protein>
    <submittedName>
        <fullName evidence="1">Uncharacterized protein</fullName>
    </submittedName>
</protein>
<keyword evidence="2" id="KW-1185">Reference proteome</keyword>
<dbReference type="RefSeq" id="WP_119320811.1">
    <property type="nucleotide sequence ID" value="NZ_AP025739.1"/>
</dbReference>